<proteinExistence type="predicted"/>
<name>A0ACC0Z063_9ROSI</name>
<dbReference type="EMBL" id="CM047738">
    <property type="protein sequence ID" value="KAJ0044565.1"/>
    <property type="molecule type" value="Genomic_DNA"/>
</dbReference>
<organism evidence="1 2">
    <name type="scientific">Pistacia integerrima</name>
    <dbReference type="NCBI Taxonomy" id="434235"/>
    <lineage>
        <taxon>Eukaryota</taxon>
        <taxon>Viridiplantae</taxon>
        <taxon>Streptophyta</taxon>
        <taxon>Embryophyta</taxon>
        <taxon>Tracheophyta</taxon>
        <taxon>Spermatophyta</taxon>
        <taxon>Magnoliopsida</taxon>
        <taxon>eudicotyledons</taxon>
        <taxon>Gunneridae</taxon>
        <taxon>Pentapetalae</taxon>
        <taxon>rosids</taxon>
        <taxon>malvids</taxon>
        <taxon>Sapindales</taxon>
        <taxon>Anacardiaceae</taxon>
        <taxon>Pistacia</taxon>
    </lineage>
</organism>
<dbReference type="Proteomes" id="UP001163603">
    <property type="component" value="Chromosome 3"/>
</dbReference>
<keyword evidence="2" id="KW-1185">Reference proteome</keyword>
<reference evidence="2" key="1">
    <citation type="journal article" date="2023" name="G3 (Bethesda)">
        <title>Genome assembly and association tests identify interacting loci associated with vigor, precocity, and sex in interspecific pistachio rootstocks.</title>
        <authorList>
            <person name="Palmer W."/>
            <person name="Jacygrad E."/>
            <person name="Sagayaradj S."/>
            <person name="Cavanaugh K."/>
            <person name="Han R."/>
            <person name="Bertier L."/>
            <person name="Beede B."/>
            <person name="Kafkas S."/>
            <person name="Golino D."/>
            <person name="Preece J."/>
            <person name="Michelmore R."/>
        </authorList>
    </citation>
    <scope>NUCLEOTIDE SEQUENCE [LARGE SCALE GENOMIC DNA]</scope>
</reference>
<sequence>MAGIAIVLDLWRKNPSFCSPQTVHSSGFLSAAAAAASAASAAAAAPFASRFLFGYSISCPQDIYL</sequence>
<evidence type="ECO:0000313" key="1">
    <source>
        <dbReference type="EMBL" id="KAJ0044565.1"/>
    </source>
</evidence>
<comment type="caution">
    <text evidence="1">The sequence shown here is derived from an EMBL/GenBank/DDBJ whole genome shotgun (WGS) entry which is preliminary data.</text>
</comment>
<gene>
    <name evidence="1" type="ORF">Pint_03880</name>
</gene>
<evidence type="ECO:0000313" key="2">
    <source>
        <dbReference type="Proteomes" id="UP001163603"/>
    </source>
</evidence>
<accession>A0ACC0Z063</accession>
<protein>
    <submittedName>
        <fullName evidence="1">Uncharacterized protein</fullName>
    </submittedName>
</protein>